<keyword evidence="2 9" id="KW-0547">Nucleotide-binding</keyword>
<dbReference type="Pfam" id="PF00271">
    <property type="entry name" value="Helicase_C"/>
    <property type="match status" value="1"/>
</dbReference>
<evidence type="ECO:0000256" key="2">
    <source>
        <dbReference type="ARBA" id="ARBA00022741"/>
    </source>
</evidence>
<dbReference type="GO" id="GO:0003678">
    <property type="term" value="F:DNA helicase activity"/>
    <property type="evidence" value="ECO:0007669"/>
    <property type="project" value="TreeGrafter"/>
</dbReference>
<dbReference type="Proteomes" id="UP000320813">
    <property type="component" value="Unassembled WGS sequence"/>
</dbReference>
<dbReference type="GO" id="GO:0005737">
    <property type="term" value="C:cytoplasm"/>
    <property type="evidence" value="ECO:0007669"/>
    <property type="project" value="UniProtKB-SubCell"/>
</dbReference>
<dbReference type="Pfam" id="PF17757">
    <property type="entry name" value="UvrB_inter"/>
    <property type="match status" value="1"/>
</dbReference>
<sequence length="1082" mass="123399">MNLDLDFKNNVYEVRGLKKGASTAFALEEALTLNSENNLSVFLCDNYLSARDLYKNLTFFENALFLTDSSLKKKKVFFCEEIIPLSLLYEIKTEKDAVIILTPASFFSKVPELDILSKSCINIKRGLKLSRDKFISALISYGYDPVSQIESQKEFAVRGEIIDLFDAENSSPVRIDFFDEIVEDIRYFDLNTQRSVKSIDGFTVFPVKEGIYEKKLNLLDITESPVFYVEKPKTELQNFLNHDAGNRTIYLEALNKAYKLFYYDLNELKVYYGDESFENSKNAYILFENFNDVNFIKNFKYKNGQLNLKLIKRVFSGLIEKKYLIILVSKNEIHHQRLKEIFASVQLDKDKTEGRFHIVIGEISAGIISKKHKFLIFTGEELFREHINLIEEPPYKGSKPDFFNEISELNPGDFVVHNEFGVAKFTGIKKITVSGAISDYFELLYEGGDKVFVPADKIYLIHKYIASSEENSPKLSRLGNKSWERAKIKAKEKIEEVALDLKVLYAKRMTGRGFAFSEEDEVYREFEESFEFEETEDQAKAIKDVLSDMHLNKPMDRLICGDVGFGKTEVAIRAAFKASMDGKQVALIAPTTLLVEQHYNNFKKRFEKYPIKVAYISRFVGRGEEKKILNQIKSGEIDIIIGTHKLLSEKIKFHDIGLLIIDEEQKFGAMQKEGIKEIRSSIDVLAMSATPIPRTLYLSMSGIRDLSIIDTPPAGRKNVITDIVGYDDEIIKDAVFKELARGGQVYFIDNRISHLDAVFKKIKKIMPDIRIGVVHGRLGVNDIEQVMHLFYNKGYDMLLSTSIIESGLDNPNVNTIIINNAENLGLSQLYQLRGRVGRSHLQAYCLLVIGCGLADLTEEQRKRLNKVKEYSELGAGFKLAMADLEIRGAGNILGGAQSGHIDAVGLEMCMQMLKEEVEKMQDITLPPQINPEVKTNLSLYIPDSYINDSKIKLSIYRKLANCNSLDDVEAVRLELADRFGKIPETVNNLLSVEELKVYMKNSRVKLIEIKENEFIIEFHGSAEALSDGLIRFVNDRDISSEYVMNFLGEFIIKLRPKKGPTPLDKLNASKIILQRLYSYVNI</sequence>
<reference evidence="12 13" key="1">
    <citation type="submission" date="2019-01" db="EMBL/GenBank/DDBJ databases">
        <title>Insights into ecological role of a new deltaproteobacterial order Candidatus Sinidesulfobacterales (Sva0485) by metagenomics and metatranscriptomics.</title>
        <authorList>
            <person name="Tan S."/>
            <person name="Liu J."/>
            <person name="Fang Y."/>
            <person name="Hedlund B.P."/>
            <person name="Lian Z.H."/>
            <person name="Huang L.Y."/>
            <person name="Li J.T."/>
            <person name="Huang L.N."/>
            <person name="Li W.J."/>
            <person name="Jiang H.C."/>
            <person name="Dong H.L."/>
            <person name="Shu W.S."/>
        </authorList>
    </citation>
    <scope>NUCLEOTIDE SEQUENCE [LARGE SCALE GENOMIC DNA]</scope>
    <source>
        <strain evidence="12">AP3</strain>
    </source>
</reference>
<dbReference type="Pfam" id="PF03461">
    <property type="entry name" value="TRCF"/>
    <property type="match status" value="1"/>
</dbReference>
<dbReference type="SUPFAM" id="SSF52540">
    <property type="entry name" value="P-loop containing nucleoside triphosphate hydrolases"/>
    <property type="match status" value="3"/>
</dbReference>
<evidence type="ECO:0000313" key="13">
    <source>
        <dbReference type="Proteomes" id="UP000320813"/>
    </source>
</evidence>
<gene>
    <name evidence="9 12" type="primary">mfd</name>
    <name evidence="12" type="ORF">EVJ47_08830</name>
</gene>
<dbReference type="NCBIfam" id="TIGR00580">
    <property type="entry name" value="mfd"/>
    <property type="match status" value="1"/>
</dbReference>
<dbReference type="SMART" id="SM00982">
    <property type="entry name" value="TRCF"/>
    <property type="match status" value="1"/>
</dbReference>
<evidence type="ECO:0000256" key="8">
    <source>
        <dbReference type="ARBA" id="ARBA00023204"/>
    </source>
</evidence>
<dbReference type="Pfam" id="PF02559">
    <property type="entry name" value="CarD_TRCF_RID"/>
    <property type="match status" value="1"/>
</dbReference>
<dbReference type="GO" id="GO:0016787">
    <property type="term" value="F:hydrolase activity"/>
    <property type="evidence" value="ECO:0007669"/>
    <property type="project" value="UniProtKB-KW"/>
</dbReference>
<evidence type="ECO:0000256" key="3">
    <source>
        <dbReference type="ARBA" id="ARBA00022763"/>
    </source>
</evidence>
<evidence type="ECO:0000256" key="5">
    <source>
        <dbReference type="ARBA" id="ARBA00022806"/>
    </source>
</evidence>
<comment type="similarity">
    <text evidence="9">In the C-terminal section; belongs to the helicase family. RecG subfamily.</text>
</comment>
<dbReference type="PANTHER" id="PTHR47964:SF1">
    <property type="entry name" value="ATP-DEPENDENT DNA HELICASE HOMOLOG RECG, CHLOROPLASTIC"/>
    <property type="match status" value="1"/>
</dbReference>
<accession>A0A519B997</accession>
<evidence type="ECO:0000256" key="6">
    <source>
        <dbReference type="ARBA" id="ARBA00022840"/>
    </source>
</evidence>
<evidence type="ECO:0000256" key="9">
    <source>
        <dbReference type="HAMAP-Rule" id="MF_00969"/>
    </source>
</evidence>
<dbReference type="InterPro" id="IPR003711">
    <property type="entry name" value="CarD-like/TRCF_RID"/>
</dbReference>
<dbReference type="GO" id="GO:0005524">
    <property type="term" value="F:ATP binding"/>
    <property type="evidence" value="ECO:0007669"/>
    <property type="project" value="UniProtKB-UniRule"/>
</dbReference>
<dbReference type="InterPro" id="IPR036101">
    <property type="entry name" value="CarD-like/TRCF_RID_sf"/>
</dbReference>
<keyword evidence="7 9" id="KW-0238">DNA-binding</keyword>
<dbReference type="GO" id="GO:0006355">
    <property type="term" value="P:regulation of DNA-templated transcription"/>
    <property type="evidence" value="ECO:0007669"/>
    <property type="project" value="UniProtKB-UniRule"/>
</dbReference>
<dbReference type="SMART" id="SM00487">
    <property type="entry name" value="DEXDc"/>
    <property type="match status" value="1"/>
</dbReference>
<dbReference type="SUPFAM" id="SSF141259">
    <property type="entry name" value="CarD-like"/>
    <property type="match status" value="1"/>
</dbReference>
<dbReference type="InterPro" id="IPR011545">
    <property type="entry name" value="DEAD/DEAH_box_helicase_dom"/>
</dbReference>
<dbReference type="SMART" id="SM00490">
    <property type="entry name" value="HELICc"/>
    <property type="match status" value="1"/>
</dbReference>
<comment type="similarity">
    <text evidence="9">In the N-terminal section; belongs to the UvrB family.</text>
</comment>
<comment type="subcellular location">
    <subcellularLocation>
        <location evidence="9">Cytoplasm</location>
    </subcellularLocation>
</comment>
<dbReference type="InterPro" id="IPR014001">
    <property type="entry name" value="Helicase_ATP-bd"/>
</dbReference>
<keyword evidence="4 9" id="KW-0378">Hydrolase</keyword>
<dbReference type="InterPro" id="IPR004576">
    <property type="entry name" value="Mfd"/>
</dbReference>
<dbReference type="InterPro" id="IPR001650">
    <property type="entry name" value="Helicase_C-like"/>
</dbReference>
<dbReference type="PROSITE" id="PS51192">
    <property type="entry name" value="HELICASE_ATP_BIND_1"/>
    <property type="match status" value="1"/>
</dbReference>
<dbReference type="Gene3D" id="3.40.50.300">
    <property type="entry name" value="P-loop containing nucleotide triphosphate hydrolases"/>
    <property type="match status" value="2"/>
</dbReference>
<keyword evidence="6 9" id="KW-0067">ATP-binding</keyword>
<dbReference type="GO" id="GO:0003684">
    <property type="term" value="F:damaged DNA binding"/>
    <property type="evidence" value="ECO:0007669"/>
    <property type="project" value="InterPro"/>
</dbReference>
<feature type="domain" description="Helicase ATP-binding" evidence="10">
    <location>
        <begin position="548"/>
        <end position="709"/>
    </location>
</feature>
<evidence type="ECO:0000259" key="10">
    <source>
        <dbReference type="PROSITE" id="PS51192"/>
    </source>
</evidence>
<dbReference type="InterPro" id="IPR027417">
    <property type="entry name" value="P-loop_NTPase"/>
</dbReference>
<protein>
    <recommendedName>
        <fullName evidence="9">Transcription-repair-coupling factor</fullName>
        <shortName evidence="9">TRCF</shortName>
        <ecNumber evidence="9">3.6.4.-</ecNumber>
    </recommendedName>
</protein>
<evidence type="ECO:0000259" key="11">
    <source>
        <dbReference type="PROSITE" id="PS51194"/>
    </source>
</evidence>
<dbReference type="EMBL" id="SGBD01000006">
    <property type="protein sequence ID" value="RZD13873.1"/>
    <property type="molecule type" value="Genomic_DNA"/>
</dbReference>
<dbReference type="Gene3D" id="3.90.1150.50">
    <property type="entry name" value="Transcription-repair-coupling factor, D7 domain"/>
    <property type="match status" value="1"/>
</dbReference>
<dbReference type="GO" id="GO:0000716">
    <property type="term" value="P:transcription-coupled nucleotide-excision repair, DNA damage recognition"/>
    <property type="evidence" value="ECO:0007669"/>
    <property type="project" value="UniProtKB-UniRule"/>
</dbReference>
<dbReference type="AlphaFoldDB" id="A0A519B997"/>
<keyword evidence="8 9" id="KW-0234">DNA repair</keyword>
<dbReference type="Gene3D" id="3.40.50.11180">
    <property type="match status" value="1"/>
</dbReference>
<dbReference type="InterPro" id="IPR037235">
    <property type="entry name" value="TRCF-like_C_D7"/>
</dbReference>
<dbReference type="InterPro" id="IPR041471">
    <property type="entry name" value="UvrB_inter"/>
</dbReference>
<feature type="domain" description="Helicase C-terminal" evidence="11">
    <location>
        <begin position="730"/>
        <end position="885"/>
    </location>
</feature>
<comment type="caution">
    <text evidence="12">The sequence shown here is derived from an EMBL/GenBank/DDBJ whole genome shotgun (WGS) entry which is preliminary data.</text>
</comment>
<name>A0A519B997_9DELT</name>
<keyword evidence="3 9" id="KW-0227">DNA damage</keyword>
<evidence type="ECO:0000256" key="1">
    <source>
        <dbReference type="ARBA" id="ARBA00022490"/>
    </source>
</evidence>
<comment type="function">
    <text evidence="9">Couples transcription and DNA repair by recognizing RNA polymerase (RNAP) stalled at DNA lesions. Mediates ATP-dependent release of RNAP and its truncated transcript from the DNA, and recruitment of nucleotide excision repair machinery to the damaged site.</text>
</comment>
<dbReference type="Gene3D" id="2.40.10.170">
    <property type="match status" value="1"/>
</dbReference>
<evidence type="ECO:0000313" key="12">
    <source>
        <dbReference type="EMBL" id="RZD13873.1"/>
    </source>
</evidence>
<dbReference type="Pfam" id="PF00270">
    <property type="entry name" value="DEAD"/>
    <property type="match status" value="1"/>
</dbReference>
<keyword evidence="1 9" id="KW-0963">Cytoplasm</keyword>
<dbReference type="PROSITE" id="PS51194">
    <property type="entry name" value="HELICASE_CTER"/>
    <property type="match status" value="1"/>
</dbReference>
<dbReference type="PANTHER" id="PTHR47964">
    <property type="entry name" value="ATP-DEPENDENT DNA HELICASE HOMOLOG RECG, CHLOROPLASTIC"/>
    <property type="match status" value="1"/>
</dbReference>
<dbReference type="Gene3D" id="3.30.2060.10">
    <property type="entry name" value="Penicillin-binding protein 1b domain"/>
    <property type="match status" value="1"/>
</dbReference>
<proteinExistence type="inferred from homology"/>
<dbReference type="HAMAP" id="MF_00969">
    <property type="entry name" value="TRCF"/>
    <property type="match status" value="1"/>
</dbReference>
<dbReference type="EC" id="3.6.4.-" evidence="9"/>
<dbReference type="SUPFAM" id="SSF143517">
    <property type="entry name" value="TRCF domain-like"/>
    <property type="match status" value="1"/>
</dbReference>
<dbReference type="SMART" id="SM01058">
    <property type="entry name" value="CarD_TRCF"/>
    <property type="match status" value="1"/>
</dbReference>
<evidence type="ECO:0000256" key="4">
    <source>
        <dbReference type="ARBA" id="ARBA00022801"/>
    </source>
</evidence>
<dbReference type="CDD" id="cd17991">
    <property type="entry name" value="DEXHc_TRCF"/>
    <property type="match status" value="1"/>
</dbReference>
<evidence type="ECO:0000256" key="7">
    <source>
        <dbReference type="ARBA" id="ARBA00023125"/>
    </source>
</evidence>
<organism evidence="12 13">
    <name type="scientific">Candidatus Acidulodesulfobacterium ferriphilum</name>
    <dbReference type="NCBI Taxonomy" id="2597223"/>
    <lineage>
        <taxon>Bacteria</taxon>
        <taxon>Deltaproteobacteria</taxon>
        <taxon>Candidatus Acidulodesulfobacterales</taxon>
        <taxon>Candidatus Acidulodesulfobacterium</taxon>
    </lineage>
</organism>
<dbReference type="InterPro" id="IPR047112">
    <property type="entry name" value="RecG/Mfd"/>
</dbReference>
<keyword evidence="5" id="KW-0347">Helicase</keyword>
<dbReference type="InterPro" id="IPR005118">
    <property type="entry name" value="TRCF_C"/>
</dbReference>